<gene>
    <name evidence="1" type="ORF">MYMAC_007155</name>
</gene>
<dbReference type="AlphaFoldDB" id="A0A286SGF0"/>
<dbReference type="EMBL" id="CP022203">
    <property type="protein sequence ID" value="ATB51492.1"/>
    <property type="molecule type" value="Genomic_DNA"/>
</dbReference>
<dbReference type="KEGG" id="mmas:MYMAC_007155"/>
<evidence type="ECO:0000313" key="1">
    <source>
        <dbReference type="EMBL" id="ATB51492.1"/>
    </source>
</evidence>
<dbReference type="PANTHER" id="PTHR12922:SF7">
    <property type="entry name" value="UBIQUINONE BIOSYNTHESIS PROTEIN COQ4 HOMOLOG, MITOCHONDRIAL"/>
    <property type="match status" value="1"/>
</dbReference>
<reference evidence="1 2" key="1">
    <citation type="submission" date="2017-06" db="EMBL/GenBank/DDBJ databases">
        <title>Sequencing and comparative analysis of myxobacterial genomes.</title>
        <authorList>
            <person name="Rupp O."/>
            <person name="Goesmann A."/>
            <person name="Sogaard-Andersen L."/>
        </authorList>
    </citation>
    <scope>NUCLEOTIDE SEQUENCE [LARGE SCALE GENOMIC DNA]</scope>
    <source>
        <strain evidence="1 2">DSM 14697</strain>
    </source>
</reference>
<organism evidence="1 2">
    <name type="scientific">Corallococcus macrosporus DSM 14697</name>
    <dbReference type="NCBI Taxonomy" id="1189310"/>
    <lineage>
        <taxon>Bacteria</taxon>
        <taxon>Pseudomonadati</taxon>
        <taxon>Myxococcota</taxon>
        <taxon>Myxococcia</taxon>
        <taxon>Myxococcales</taxon>
        <taxon>Cystobacterineae</taxon>
        <taxon>Myxococcaceae</taxon>
        <taxon>Corallococcus</taxon>
    </lineage>
</organism>
<proteinExistence type="predicted"/>
<dbReference type="InterPro" id="IPR007715">
    <property type="entry name" value="Coq4"/>
</dbReference>
<dbReference type="PANTHER" id="PTHR12922">
    <property type="entry name" value="UBIQUINONE BIOSYNTHESIS PROTEIN"/>
    <property type="match status" value="1"/>
</dbReference>
<keyword evidence="2" id="KW-1185">Reference proteome</keyword>
<dbReference type="Pfam" id="PF05019">
    <property type="entry name" value="Coq4"/>
    <property type="match status" value="1"/>
</dbReference>
<dbReference type="Proteomes" id="UP000217343">
    <property type="component" value="Chromosome"/>
</dbReference>
<dbReference type="OrthoDB" id="9775927at2"/>
<sequence>MLKKVINTVKFLRVFVTLIRDPTRLDLVLDLGDDMDGEDPLDTVPLLRKRPEVVRLFAEPLKHIRVDLPALKTLPPGTLGRVFADQMEAWGLKTEDAYHTPVAPTNTAKFRIHMEQTHDLWHILTGFGTDVKGEIGLQAFYIAQLWTPLSFALVSVGFLHTLFYRLNEGQALVSEVARGWLLGKRSRPLFGVDWNELWGVPLDEVRRRFNLDVDAAHAAVPPGDPGDLPQPKAA</sequence>
<accession>A0A286SGF0</accession>
<evidence type="ECO:0000313" key="2">
    <source>
        <dbReference type="Proteomes" id="UP000217343"/>
    </source>
</evidence>
<protein>
    <recommendedName>
        <fullName evidence="3">Ubiquinone biosynthesis protein</fullName>
    </recommendedName>
</protein>
<name>A0A286SGF0_9BACT</name>
<dbReference type="GO" id="GO:0006744">
    <property type="term" value="P:ubiquinone biosynthetic process"/>
    <property type="evidence" value="ECO:0007669"/>
    <property type="project" value="InterPro"/>
</dbReference>
<dbReference type="RefSeq" id="WP_013936909.1">
    <property type="nucleotide sequence ID" value="NZ_CP022203.1"/>
</dbReference>
<evidence type="ECO:0008006" key="3">
    <source>
        <dbReference type="Google" id="ProtNLM"/>
    </source>
</evidence>